<feature type="region of interest" description="Disordered" evidence="1">
    <location>
        <begin position="423"/>
        <end position="465"/>
    </location>
</feature>
<feature type="compositionally biased region" description="Low complexity" evidence="1">
    <location>
        <begin position="1"/>
        <end position="19"/>
    </location>
</feature>
<evidence type="ECO:0000313" key="3">
    <source>
        <dbReference type="EMBL" id="KAF9734559.1"/>
    </source>
</evidence>
<dbReference type="Proteomes" id="UP000756921">
    <property type="component" value="Unassembled WGS sequence"/>
</dbReference>
<name>A0A9P6KQH4_9PLEO</name>
<dbReference type="InterPro" id="IPR028163">
    <property type="entry name" value="HAUS_6_N"/>
</dbReference>
<feature type="compositionally biased region" description="Acidic residues" evidence="1">
    <location>
        <begin position="745"/>
        <end position="758"/>
    </location>
</feature>
<accession>A0A9P6KQH4</accession>
<feature type="region of interest" description="Disordered" evidence="1">
    <location>
        <begin position="644"/>
        <end position="690"/>
    </location>
</feature>
<evidence type="ECO:0000259" key="2">
    <source>
        <dbReference type="Pfam" id="PF14661"/>
    </source>
</evidence>
<feature type="compositionally biased region" description="Polar residues" evidence="1">
    <location>
        <begin position="449"/>
        <end position="461"/>
    </location>
</feature>
<evidence type="ECO:0000313" key="4">
    <source>
        <dbReference type="Proteomes" id="UP000756921"/>
    </source>
</evidence>
<comment type="caution">
    <text evidence="3">The sequence shown here is derived from an EMBL/GenBank/DDBJ whole genome shotgun (WGS) entry which is preliminary data.</text>
</comment>
<organism evidence="3 4">
    <name type="scientific">Paraphaeosphaeria minitans</name>
    <dbReference type="NCBI Taxonomy" id="565426"/>
    <lineage>
        <taxon>Eukaryota</taxon>
        <taxon>Fungi</taxon>
        <taxon>Dikarya</taxon>
        <taxon>Ascomycota</taxon>
        <taxon>Pezizomycotina</taxon>
        <taxon>Dothideomycetes</taxon>
        <taxon>Pleosporomycetidae</taxon>
        <taxon>Pleosporales</taxon>
        <taxon>Massarineae</taxon>
        <taxon>Didymosphaeriaceae</taxon>
        <taxon>Paraphaeosphaeria</taxon>
    </lineage>
</organism>
<evidence type="ECO:0000256" key="1">
    <source>
        <dbReference type="SAM" id="MobiDB-lite"/>
    </source>
</evidence>
<keyword evidence="4" id="KW-1185">Reference proteome</keyword>
<feature type="domain" description="HAUS augmin-like complex subunit 6 N-terminal" evidence="2">
    <location>
        <begin position="45"/>
        <end position="264"/>
    </location>
</feature>
<dbReference type="EMBL" id="WJXW01000007">
    <property type="protein sequence ID" value="KAF9734559.1"/>
    <property type="molecule type" value="Genomic_DNA"/>
</dbReference>
<feature type="region of interest" description="Disordered" evidence="1">
    <location>
        <begin position="716"/>
        <end position="768"/>
    </location>
</feature>
<gene>
    <name evidence="3" type="ORF">PMIN01_07462</name>
</gene>
<feature type="compositionally biased region" description="Pro residues" evidence="1">
    <location>
        <begin position="534"/>
        <end position="563"/>
    </location>
</feature>
<feature type="compositionally biased region" description="Polar residues" evidence="1">
    <location>
        <begin position="24"/>
        <end position="34"/>
    </location>
</feature>
<proteinExistence type="predicted"/>
<feature type="region of interest" description="Disordered" evidence="1">
    <location>
        <begin position="532"/>
        <end position="565"/>
    </location>
</feature>
<dbReference type="OrthoDB" id="5575722at2759"/>
<reference evidence="3" key="1">
    <citation type="journal article" date="2020" name="Mol. Plant Microbe Interact.">
        <title>Genome Sequence of the Biocontrol Agent Coniothyrium minitans strain Conio (IMI 134523).</title>
        <authorList>
            <person name="Patel D."/>
            <person name="Shittu T.A."/>
            <person name="Baroncelli R."/>
            <person name="Muthumeenakshi S."/>
            <person name="Osborne T.H."/>
            <person name="Janganan T.K."/>
            <person name="Sreenivasaprasad S."/>
        </authorList>
    </citation>
    <scope>NUCLEOTIDE SEQUENCE</scope>
    <source>
        <strain evidence="3">Conio</strain>
    </source>
</reference>
<feature type="region of interest" description="Disordered" evidence="1">
    <location>
        <begin position="1"/>
        <end position="34"/>
    </location>
</feature>
<protein>
    <recommendedName>
        <fullName evidence="2">HAUS augmin-like complex subunit 6 N-terminal domain-containing protein</fullName>
    </recommendedName>
</protein>
<feature type="compositionally biased region" description="Polar residues" evidence="1">
    <location>
        <begin position="665"/>
        <end position="675"/>
    </location>
</feature>
<dbReference type="AlphaFoldDB" id="A0A9P6KQH4"/>
<dbReference type="Pfam" id="PF14661">
    <property type="entry name" value="HAUS6_N"/>
    <property type="match status" value="1"/>
</dbReference>
<feature type="region of interest" description="Disordered" evidence="1">
    <location>
        <begin position="583"/>
        <end position="602"/>
    </location>
</feature>
<sequence length="768" mass="85839">MSRATSQTSTVPGTTTNGVARSLSLKTNTKPALSNPLQSSDIKLLVTNLRLLDLDGRPDWPDITVQTFSAKNADQRQRIHAVEWVLFHLFEIWDPSEAAQKLQPFFPPLEPLQSRNLRIALHRSLDALKKHGILGREAVLRKTMLDECKGEKFYEILSSFSSVVLKKVLATRPRRDVKEAVARALATSVVLSNEAQTSLLPLAIAHKAALTNLLRQKEEKRRRYTDFGHLLDAKAHDINRRIRKTVDTPRASKPPVPQKETDAIKKQLKDNWIGDQRWVDVMLHGDDIQGDAVFLDSSFSRVWQIIEKGGRLEDDVPEIGLLDSLQLRVDEQKTRLEKWKNFHEKMQRGSTVTNHGPKKLTGPVMDFKFDDHLQLQLRPKASESGPVQRPKMRPTYENIILDMGKGLTEAASARYNQASAITRKRAGPAAPSPAPHQELRFNPTHKKTASWSHNPKRTMTSKTDREDIVPRKLSDVVRSTAAHLVDSEATLIGQASAPHTSMPVSPMNSSTEHLPSEDYEINVYDPFPAVASPSPAPPAVPVSPPSSPPAPSSYFPSEPPLLEPPSLSTEEALAAQIVSTIGDATPSPVKKHQPRLSLIERTRMSMVRTTSFEPIGESPSLPLPEPATVQDKHAALVERTRLSMAAMSAKPRASLAPKERKPKRQSQVFPINQFDTPRMRKSGYLNVKKEELEKTPKEDLFSDDVDYERVFKSRPRIATSPIFGTPAEEKDEEEFDEGVTGVDLADVDDDDEEDDYEQDSPLRGRACR</sequence>